<dbReference type="Gene3D" id="3.80.10.10">
    <property type="entry name" value="Ribonuclease Inhibitor"/>
    <property type="match status" value="2"/>
</dbReference>
<dbReference type="PANTHER" id="PTHR11006:SF53">
    <property type="entry name" value="PROTEIN ARGININE N-METHYLTRANSFERASE 3"/>
    <property type="match status" value="1"/>
</dbReference>
<dbReference type="EMBL" id="CAXAMN010021507">
    <property type="protein sequence ID" value="CAK9060339.1"/>
    <property type="molecule type" value="Genomic_DNA"/>
</dbReference>
<dbReference type="PROSITE" id="PS51678">
    <property type="entry name" value="SAM_MT_PRMT"/>
    <property type="match status" value="1"/>
</dbReference>
<feature type="transmembrane region" description="Helical" evidence="6">
    <location>
        <begin position="929"/>
        <end position="949"/>
    </location>
</feature>
<feature type="region of interest" description="Disordered" evidence="5">
    <location>
        <begin position="1"/>
        <end position="20"/>
    </location>
</feature>
<dbReference type="SUPFAM" id="SSF52058">
    <property type="entry name" value="L domain-like"/>
    <property type="match status" value="1"/>
</dbReference>
<organism evidence="9 10">
    <name type="scientific">Durusdinium trenchii</name>
    <dbReference type="NCBI Taxonomy" id="1381693"/>
    <lineage>
        <taxon>Eukaryota</taxon>
        <taxon>Sar</taxon>
        <taxon>Alveolata</taxon>
        <taxon>Dinophyceae</taxon>
        <taxon>Suessiales</taxon>
        <taxon>Symbiodiniaceae</taxon>
        <taxon>Durusdinium</taxon>
    </lineage>
</organism>
<dbReference type="Pfam" id="PF22528">
    <property type="entry name" value="PRMT_C"/>
    <property type="match status" value="1"/>
</dbReference>
<evidence type="ECO:0000259" key="8">
    <source>
        <dbReference type="Pfam" id="PF22528"/>
    </source>
</evidence>
<dbReference type="InterPro" id="IPR055135">
    <property type="entry name" value="PRMT_dom"/>
</dbReference>
<feature type="domain" description="Protein arginine N-methyltransferase" evidence="8">
    <location>
        <begin position="188"/>
        <end position="261"/>
    </location>
</feature>
<sequence>MASRRSMKRPAGQDAPRWVVKENDQDVSFEEFQQSWQPLPDEDQDYYFSSYARLGIHEDMLKDEVRTGSYMEAIENSQDLFNGKTVLDVGSGTGILSLFAVRAGARQVLGVERSEVVDFARTIAEDNGFREVVTYVQGKVEEVELPVEKVDIIVSEWMGYFLMFESMLDSVLFARDKWLKPGGQMFPDRARLLMAGIEDADYKEEKLGAWCHVRGFDFSPVAELALQEPLSEIVDASAMVTSRQCVFQMDLTTVTRAELDFVAQGGPRDGRCPGEPIWDGLGKQADGRLPRDLHRLSHLQQLQLESTQVTGDIQAVQNLTRLQRLNIAFTRVTGDIEVFKSTPQLRVLKLQSTSVTGDIQAFRSTPRLQQMFLYFTGITGDIEAFKNTSDLVYLDLAATGTTGDIAVFGGTPFLQGLVLYSTNVIGDIKVFQETPSLSHLELWPTKVTGDLKVFEYTPNLWHVVLYSTGVAGDIHVFEEKTYLEELQLGNTGAYGDIQVFQDVPRLQTLNLRSTNVTGDMHQIRLWRDVKTVDLSKTLVSGRIDRAWRGCCQSLQRLNLAESKVSFLPTGNDALELMKVSSSDLDGFLPALTSLDVSRCLLHGELQQLIQPLMECKFLSKIAAAGCNLTGELVPTSIFYKDGSPRYYKYASLWSSLVSLDISANTIKRVGGLPISIVSIDLSNMSSELVMDHGILAALVNQRVRANLRMTVLKGDEPKQLIQKGLLKATERWVTSGLGYSCHNLVGSTMDVTPERFAPELLCGCARGYSGHGTTCLACEANFFNPELNQSQCQRCPPNSRSDAGSPSLQSCQCSMGNPYNGSRGLTCACGDGDALLGDDCVSCEKLNLKCMGHGNSAATAPPAASFMRLRPNASDVFQCVDPAAVRCPENVSMSGCAPGYDGPLCVLCAQGFQPRGKTCQPCANSQTPYLLWFGLLGLGDIFLAAAYAYRRRGDLHRVQETGAAAVLMQLLSAQAPMMLQLVQLWVVLSCLAKEGLDTEVKKGQGSFTSHFPEVAYLETLELTVDSWQEWFNIQCFFDPVVIHSASALAAPLLPLLLLGLCAMIELFSRSDGINLALKMLTLFFIGGASSSAKLLNCQDYDGGGEKSLGEDSFRPLFPHLKCNDSNGLALWVDGIGYATVFAYGMVIPMFLLMVMARQHLALQESRLLVATADIGKHTRALRIERLRRTSEETPEPTTELGAGLKDDVLARRLLAAAAVHMAVEMRGSKVQVELKKDLAMVTVTPLNAASDEDQADSAVDVSEMLASMVVVQENLAALRSRTVMQMLTERSMLQDEVSDRVVLGAKQLLTKYAMCQHVWMEVALKLVAVALVSVVSADIGVTGLYLALALTLGMAAVIAMVHPYSQPQLNDVQCLCFVSLSDAKTRDAGLFLDHILTGHL</sequence>
<dbReference type="InterPro" id="IPR032675">
    <property type="entry name" value="LRR_dom_sf"/>
</dbReference>
<protein>
    <submittedName>
        <fullName evidence="9">Uncharacterized protein</fullName>
    </submittedName>
</protein>
<dbReference type="Proteomes" id="UP001642484">
    <property type="component" value="Unassembled WGS sequence"/>
</dbReference>
<gene>
    <name evidence="9" type="ORF">CCMP2556_LOCUS29688</name>
</gene>
<dbReference type="SMART" id="SM01411">
    <property type="entry name" value="Ephrin_rec_like"/>
    <property type="match status" value="1"/>
</dbReference>
<evidence type="ECO:0000313" key="10">
    <source>
        <dbReference type="Proteomes" id="UP001642484"/>
    </source>
</evidence>
<keyword evidence="10" id="KW-1185">Reference proteome</keyword>
<keyword evidence="2 4" id="KW-0808">Transferase</keyword>
<keyword evidence="6" id="KW-1133">Transmembrane helix</keyword>
<keyword evidence="6" id="KW-0472">Membrane</keyword>
<feature type="transmembrane region" description="Helical" evidence="6">
    <location>
        <begin position="1040"/>
        <end position="1063"/>
    </location>
</feature>
<evidence type="ECO:0000313" key="9">
    <source>
        <dbReference type="EMBL" id="CAK9060339.1"/>
    </source>
</evidence>
<feature type="domain" description="Methyltransferase" evidence="7">
    <location>
        <begin position="86"/>
        <end position="183"/>
    </location>
</feature>
<dbReference type="Pfam" id="PF13649">
    <property type="entry name" value="Methyltransf_25"/>
    <property type="match status" value="1"/>
</dbReference>
<evidence type="ECO:0000256" key="4">
    <source>
        <dbReference type="PROSITE-ProRule" id="PRU01015"/>
    </source>
</evidence>
<dbReference type="InterPro" id="IPR025799">
    <property type="entry name" value="Arg_MeTrfase"/>
</dbReference>
<dbReference type="Gene3D" id="3.40.50.150">
    <property type="entry name" value="Vaccinia Virus protein VP39"/>
    <property type="match status" value="1"/>
</dbReference>
<dbReference type="CDD" id="cd02440">
    <property type="entry name" value="AdoMet_MTases"/>
    <property type="match status" value="1"/>
</dbReference>
<dbReference type="InterPro" id="IPR029063">
    <property type="entry name" value="SAM-dependent_MTases_sf"/>
</dbReference>
<evidence type="ECO:0000256" key="1">
    <source>
        <dbReference type="ARBA" id="ARBA00022603"/>
    </source>
</evidence>
<comment type="caution">
    <text evidence="9">The sequence shown here is derived from an EMBL/GenBank/DDBJ whole genome shotgun (WGS) entry which is preliminary data.</text>
</comment>
<dbReference type="SUPFAM" id="SSF53335">
    <property type="entry name" value="S-adenosyl-L-methionine-dependent methyltransferases"/>
    <property type="match status" value="1"/>
</dbReference>
<keyword evidence="3 4" id="KW-0949">S-adenosyl-L-methionine</keyword>
<evidence type="ECO:0000256" key="3">
    <source>
        <dbReference type="ARBA" id="ARBA00022691"/>
    </source>
</evidence>
<dbReference type="Gene3D" id="2.10.50.10">
    <property type="entry name" value="Tumor Necrosis Factor Receptor, subunit A, domain 2"/>
    <property type="match status" value="1"/>
</dbReference>
<accession>A0ABP0ND61</accession>
<dbReference type="Gene3D" id="2.70.160.11">
    <property type="entry name" value="Hnrnp arginine n-methyltransferase1"/>
    <property type="match status" value="1"/>
</dbReference>
<feature type="transmembrane region" description="Helical" evidence="6">
    <location>
        <begin position="1318"/>
        <end position="1337"/>
    </location>
</feature>
<name>A0ABP0ND61_9DINO</name>
<reference evidence="9 10" key="1">
    <citation type="submission" date="2024-02" db="EMBL/GenBank/DDBJ databases">
        <authorList>
            <person name="Chen Y."/>
            <person name="Shah S."/>
            <person name="Dougan E. K."/>
            <person name="Thang M."/>
            <person name="Chan C."/>
        </authorList>
    </citation>
    <scope>NUCLEOTIDE SEQUENCE [LARGE SCALE GENOMIC DNA]</scope>
</reference>
<evidence type="ECO:0000256" key="2">
    <source>
        <dbReference type="ARBA" id="ARBA00022679"/>
    </source>
</evidence>
<keyword evidence="6" id="KW-0812">Transmembrane</keyword>
<evidence type="ECO:0000256" key="5">
    <source>
        <dbReference type="SAM" id="MobiDB-lite"/>
    </source>
</evidence>
<dbReference type="InterPro" id="IPR041698">
    <property type="entry name" value="Methyltransf_25"/>
</dbReference>
<feature type="transmembrane region" description="Helical" evidence="6">
    <location>
        <begin position="1343"/>
        <end position="1361"/>
    </location>
</feature>
<dbReference type="PANTHER" id="PTHR11006">
    <property type="entry name" value="PROTEIN ARGININE N-METHYLTRANSFERASE"/>
    <property type="match status" value="1"/>
</dbReference>
<keyword evidence="1 4" id="KW-0489">Methyltransferase</keyword>
<evidence type="ECO:0000259" key="7">
    <source>
        <dbReference type="Pfam" id="PF13649"/>
    </source>
</evidence>
<feature type="transmembrane region" description="Helical" evidence="6">
    <location>
        <begin position="1135"/>
        <end position="1156"/>
    </location>
</feature>
<evidence type="ECO:0000256" key="6">
    <source>
        <dbReference type="SAM" id="Phobius"/>
    </source>
</evidence>
<proteinExistence type="predicted"/>